<dbReference type="InterPro" id="IPR045076">
    <property type="entry name" value="MutS"/>
</dbReference>
<evidence type="ECO:0000256" key="5">
    <source>
        <dbReference type="SAM" id="MobiDB-lite"/>
    </source>
</evidence>
<organism evidence="7 8">
    <name type="scientific">Orchesella dallaii</name>
    <dbReference type="NCBI Taxonomy" id="48710"/>
    <lineage>
        <taxon>Eukaryota</taxon>
        <taxon>Metazoa</taxon>
        <taxon>Ecdysozoa</taxon>
        <taxon>Arthropoda</taxon>
        <taxon>Hexapoda</taxon>
        <taxon>Collembola</taxon>
        <taxon>Entomobryomorpha</taxon>
        <taxon>Entomobryoidea</taxon>
        <taxon>Orchesellidae</taxon>
        <taxon>Orchesellinae</taxon>
        <taxon>Orchesella</taxon>
    </lineage>
</organism>
<feature type="compositionally biased region" description="Polar residues" evidence="5">
    <location>
        <begin position="1"/>
        <end position="20"/>
    </location>
</feature>
<evidence type="ECO:0000256" key="3">
    <source>
        <dbReference type="ARBA" id="ARBA00022840"/>
    </source>
</evidence>
<evidence type="ECO:0000256" key="4">
    <source>
        <dbReference type="ARBA" id="ARBA00023125"/>
    </source>
</evidence>
<protein>
    <recommendedName>
        <fullName evidence="6">DNA mismatch repair proteins mutS family domain-containing protein</fullName>
    </recommendedName>
</protein>
<dbReference type="PROSITE" id="PS00486">
    <property type="entry name" value="DNA_MISMATCH_REPAIR_2"/>
    <property type="match status" value="1"/>
</dbReference>
<dbReference type="Gene3D" id="3.40.50.300">
    <property type="entry name" value="P-loop containing nucleotide triphosphate hydrolases"/>
    <property type="match status" value="1"/>
</dbReference>
<feature type="compositionally biased region" description="Basic and acidic residues" evidence="5">
    <location>
        <begin position="21"/>
        <end position="37"/>
    </location>
</feature>
<dbReference type="InterPro" id="IPR000432">
    <property type="entry name" value="DNA_mismatch_repair_MutS_C"/>
</dbReference>
<dbReference type="InterPro" id="IPR027417">
    <property type="entry name" value="P-loop_NTPase"/>
</dbReference>
<accession>A0ABP1RRI8</accession>
<keyword evidence="2" id="KW-0547">Nucleotide-binding</keyword>
<dbReference type="SMART" id="SM00533">
    <property type="entry name" value="MUTSd"/>
    <property type="match status" value="1"/>
</dbReference>
<dbReference type="Gene3D" id="1.10.1420.10">
    <property type="match status" value="1"/>
</dbReference>
<dbReference type="Proteomes" id="UP001642540">
    <property type="component" value="Unassembled WGS sequence"/>
</dbReference>
<keyword evidence="8" id="KW-1185">Reference proteome</keyword>
<comment type="caution">
    <text evidence="7">The sequence shown here is derived from an EMBL/GenBank/DDBJ whole genome shotgun (WGS) entry which is preliminary data.</text>
</comment>
<evidence type="ECO:0000313" key="8">
    <source>
        <dbReference type="Proteomes" id="UP001642540"/>
    </source>
</evidence>
<gene>
    <name evidence="7" type="ORF">ODALV1_LOCUS25247</name>
</gene>
<reference evidence="7 8" key="1">
    <citation type="submission" date="2024-08" db="EMBL/GenBank/DDBJ databases">
        <authorList>
            <person name="Cucini C."/>
            <person name="Frati F."/>
        </authorList>
    </citation>
    <scope>NUCLEOTIDE SEQUENCE [LARGE SCALE GENOMIC DNA]</scope>
</reference>
<keyword evidence="3" id="KW-0067">ATP-binding</keyword>
<feature type="compositionally biased region" description="Acidic residues" evidence="5">
    <location>
        <begin position="75"/>
        <end position="84"/>
    </location>
</feature>
<keyword evidence="4" id="KW-0238">DNA-binding</keyword>
<dbReference type="EMBL" id="CAXLJM020000102">
    <property type="protein sequence ID" value="CAL8133851.1"/>
    <property type="molecule type" value="Genomic_DNA"/>
</dbReference>
<dbReference type="InterPro" id="IPR007696">
    <property type="entry name" value="DNA_mismatch_repair_MutS_core"/>
</dbReference>
<evidence type="ECO:0000259" key="6">
    <source>
        <dbReference type="PROSITE" id="PS00486"/>
    </source>
</evidence>
<dbReference type="SUPFAM" id="SSF48334">
    <property type="entry name" value="DNA repair protein MutS, domain III"/>
    <property type="match status" value="1"/>
</dbReference>
<feature type="domain" description="DNA mismatch repair proteins mutS family" evidence="6">
    <location>
        <begin position="789"/>
        <end position="805"/>
    </location>
</feature>
<dbReference type="PANTHER" id="PTHR11361">
    <property type="entry name" value="DNA MISMATCH REPAIR PROTEIN MUTS FAMILY MEMBER"/>
    <property type="match status" value="1"/>
</dbReference>
<name>A0ABP1RRI8_9HEXA</name>
<evidence type="ECO:0000313" key="7">
    <source>
        <dbReference type="EMBL" id="CAL8133851.1"/>
    </source>
</evidence>
<dbReference type="Pfam" id="PF05192">
    <property type="entry name" value="MutS_III"/>
    <property type="match status" value="1"/>
</dbReference>
<sequence>MESVVTPTPFATTDSYLRQRLNSEPRVTHRDRTHAHDSNQIPRMNSPFFGPPTPSSNFNIVPPDMSSSDSNASDSGEDSVCADDEEGGLFELGSEISRGLRNVTGCRLQARGTCHDSIFGENGSIHSDVVRRKRQLLEGRTSDQDGSKDVAICVMWASSKFAAAYYDLETAQLFMLPDTSDCPPDFHILRSIFTQVTPTYVLVNKNSDDRFLTVIDELTDHKLVSNSDHEESNFANADKSSNHVNSIHVYALPSKEFGPEACKQRVNSIKLPFEPLNFSPQEHLMFINSLVPIVNENMLRAVGCLLKFLDRSAIELFQIELVGGQVPVVDVQLLKMDNLVLVDGTAWKSLQIFSTDFHPSSFKQGRSSGSKEGLSVYGLLNQCKTLQGSKKLRLMLLGPSRDMDLLNRRYDAVSFFMSMNNFEFVKSTLDCLKSIKSIPKLLYRLSLLHAKVREWKEIYQAMYHCLLLGQLCGSLEEAPRIIKDVGNQQHLMVLKTLTQEIIRVVDFEESEIMGRIVAREGIDPNLDKKKRQFSCLPEIMSIVASEEITELPSFVNQCCVVYIPEVGYLLAISFWQTNPVLQQEELELPNLEFRFKTHEMAYYKSARMRELDVILGDCSVAILEMETMQMVQLTDKILQKSVTLLKISDLVSELDCLMAFSVVARTYDFVRPVVVPSGGKLKIVNGKHPISELIREFVPNSTVFKGHERIVVLTGPNASGKSVYLKQIGVIVIMALSGCYVPASFAQIPVFDKICTRIHAVETVSTGFSSFMVDMNQMSLAIRSATCNSLIIIDEFGKGTAEADGLSVLASSMQSFIERKDECPTIFLSTHFFAMIQYLKPSALVKFQTMRFMEENGSITYLYELKDGHCESSFAQVIAKNLDLPSNIVERALELEDVTRGQTNVILSLKTEEQIRKEDLMFALVDDFIKLDFNMVRPIAFLQRIKRTLDPYMETY</sequence>
<evidence type="ECO:0000256" key="1">
    <source>
        <dbReference type="ARBA" id="ARBA00006271"/>
    </source>
</evidence>
<dbReference type="SUPFAM" id="SSF52540">
    <property type="entry name" value="P-loop containing nucleoside triphosphate hydrolases"/>
    <property type="match status" value="1"/>
</dbReference>
<dbReference type="SMART" id="SM00534">
    <property type="entry name" value="MUTSac"/>
    <property type="match status" value="1"/>
</dbReference>
<dbReference type="PANTHER" id="PTHR11361:SF20">
    <property type="entry name" value="MUTS PROTEIN HOMOLOG 5"/>
    <property type="match status" value="1"/>
</dbReference>
<proteinExistence type="inferred from homology"/>
<dbReference type="Pfam" id="PF00488">
    <property type="entry name" value="MutS_V"/>
    <property type="match status" value="1"/>
</dbReference>
<feature type="compositionally biased region" description="Low complexity" evidence="5">
    <location>
        <begin position="64"/>
        <end position="74"/>
    </location>
</feature>
<dbReference type="InterPro" id="IPR036187">
    <property type="entry name" value="DNA_mismatch_repair_MutS_sf"/>
</dbReference>
<evidence type="ECO:0000256" key="2">
    <source>
        <dbReference type="ARBA" id="ARBA00022741"/>
    </source>
</evidence>
<comment type="similarity">
    <text evidence="1">Belongs to the DNA mismatch repair MutS family.</text>
</comment>
<feature type="region of interest" description="Disordered" evidence="5">
    <location>
        <begin position="1"/>
        <end position="84"/>
    </location>
</feature>